<dbReference type="AlphaFoldDB" id="A0A9D4IWF5"/>
<accession>A0A9D4IWF5</accession>
<dbReference type="EMBL" id="JAIWYP010000008">
    <property type="protein sequence ID" value="KAH3787354.1"/>
    <property type="molecule type" value="Genomic_DNA"/>
</dbReference>
<gene>
    <name evidence="2" type="ORF">DPMN_165478</name>
</gene>
<proteinExistence type="predicted"/>
<evidence type="ECO:0000313" key="2">
    <source>
        <dbReference type="EMBL" id="KAH3787354.1"/>
    </source>
</evidence>
<reference evidence="2" key="2">
    <citation type="submission" date="2020-11" db="EMBL/GenBank/DDBJ databases">
        <authorList>
            <person name="McCartney M.A."/>
            <person name="Auch B."/>
            <person name="Kono T."/>
            <person name="Mallez S."/>
            <person name="Becker A."/>
            <person name="Gohl D.M."/>
            <person name="Silverstein K.A.T."/>
            <person name="Koren S."/>
            <person name="Bechman K.B."/>
            <person name="Herman A."/>
            <person name="Abrahante J.E."/>
            <person name="Garbe J."/>
        </authorList>
    </citation>
    <scope>NUCLEOTIDE SEQUENCE</scope>
    <source>
        <strain evidence="2">Duluth1</strain>
        <tissue evidence="2">Whole animal</tissue>
    </source>
</reference>
<comment type="caution">
    <text evidence="2">The sequence shown here is derived from an EMBL/GenBank/DDBJ whole genome shotgun (WGS) entry which is preliminary data.</text>
</comment>
<dbReference type="Proteomes" id="UP000828390">
    <property type="component" value="Unassembled WGS sequence"/>
</dbReference>
<keyword evidence="3" id="KW-1185">Reference proteome</keyword>
<reference evidence="2" key="1">
    <citation type="journal article" date="2019" name="bioRxiv">
        <title>The Genome of the Zebra Mussel, Dreissena polymorpha: A Resource for Invasive Species Research.</title>
        <authorList>
            <person name="McCartney M.A."/>
            <person name="Auch B."/>
            <person name="Kono T."/>
            <person name="Mallez S."/>
            <person name="Zhang Y."/>
            <person name="Obille A."/>
            <person name="Becker A."/>
            <person name="Abrahante J.E."/>
            <person name="Garbe J."/>
            <person name="Badalamenti J.P."/>
            <person name="Herman A."/>
            <person name="Mangelson H."/>
            <person name="Liachko I."/>
            <person name="Sullivan S."/>
            <person name="Sone E.D."/>
            <person name="Koren S."/>
            <person name="Silverstein K.A.T."/>
            <person name="Beckman K.B."/>
            <person name="Gohl D.M."/>
        </authorList>
    </citation>
    <scope>NUCLEOTIDE SEQUENCE</scope>
    <source>
        <strain evidence="2">Duluth1</strain>
        <tissue evidence="2">Whole animal</tissue>
    </source>
</reference>
<evidence type="ECO:0000256" key="1">
    <source>
        <dbReference type="SAM" id="MobiDB-lite"/>
    </source>
</evidence>
<evidence type="ECO:0000313" key="3">
    <source>
        <dbReference type="Proteomes" id="UP000828390"/>
    </source>
</evidence>
<organism evidence="2 3">
    <name type="scientific">Dreissena polymorpha</name>
    <name type="common">Zebra mussel</name>
    <name type="synonym">Mytilus polymorpha</name>
    <dbReference type="NCBI Taxonomy" id="45954"/>
    <lineage>
        <taxon>Eukaryota</taxon>
        <taxon>Metazoa</taxon>
        <taxon>Spiralia</taxon>
        <taxon>Lophotrochozoa</taxon>
        <taxon>Mollusca</taxon>
        <taxon>Bivalvia</taxon>
        <taxon>Autobranchia</taxon>
        <taxon>Heteroconchia</taxon>
        <taxon>Euheterodonta</taxon>
        <taxon>Imparidentia</taxon>
        <taxon>Neoheterodontei</taxon>
        <taxon>Myida</taxon>
        <taxon>Dreissenoidea</taxon>
        <taxon>Dreissenidae</taxon>
        <taxon>Dreissena</taxon>
    </lineage>
</organism>
<sequence>MGDRQTTKAGLVWTRHKTQLPVQECAQMHAIGSSRARPSEEKLDGGSLCRRLPYPP</sequence>
<name>A0A9D4IWF5_DREPO</name>
<feature type="region of interest" description="Disordered" evidence="1">
    <location>
        <begin position="31"/>
        <end position="56"/>
    </location>
</feature>
<protein>
    <submittedName>
        <fullName evidence="2">Uncharacterized protein</fullName>
    </submittedName>
</protein>